<proteinExistence type="predicted"/>
<sequence length="84" mass="8628">MSGALEHRLADLVADVSGGEISAEQALAGDHSLSALGLTSLAWIRLIDAIEDAFEVDLDLGGDLSAFERVAALAAHLSGLLDAQ</sequence>
<dbReference type="SUPFAM" id="SSF47336">
    <property type="entry name" value="ACP-like"/>
    <property type="match status" value="1"/>
</dbReference>
<protein>
    <recommendedName>
        <fullName evidence="1">Carrier domain-containing protein</fullName>
    </recommendedName>
</protein>
<dbReference type="Proteomes" id="UP001500064">
    <property type="component" value="Unassembled WGS sequence"/>
</dbReference>
<dbReference type="InterPro" id="IPR009081">
    <property type="entry name" value="PP-bd_ACP"/>
</dbReference>
<keyword evidence="3" id="KW-1185">Reference proteome</keyword>
<evidence type="ECO:0000313" key="2">
    <source>
        <dbReference type="EMBL" id="GAA1621260.1"/>
    </source>
</evidence>
<reference evidence="2 3" key="1">
    <citation type="journal article" date="2019" name="Int. J. Syst. Evol. Microbiol.">
        <title>The Global Catalogue of Microorganisms (GCM) 10K type strain sequencing project: providing services to taxonomists for standard genome sequencing and annotation.</title>
        <authorList>
            <consortium name="The Broad Institute Genomics Platform"/>
            <consortium name="The Broad Institute Genome Sequencing Center for Infectious Disease"/>
            <person name="Wu L."/>
            <person name="Ma J."/>
        </authorList>
    </citation>
    <scope>NUCLEOTIDE SEQUENCE [LARGE SCALE GENOMIC DNA]</scope>
    <source>
        <strain evidence="2 3">JCM 13929</strain>
    </source>
</reference>
<evidence type="ECO:0000313" key="3">
    <source>
        <dbReference type="Proteomes" id="UP001500064"/>
    </source>
</evidence>
<accession>A0ABN2F0G6</accession>
<name>A0ABN2F0G6_9ACTN</name>
<dbReference type="InterPro" id="IPR036736">
    <property type="entry name" value="ACP-like_sf"/>
</dbReference>
<evidence type="ECO:0000259" key="1">
    <source>
        <dbReference type="PROSITE" id="PS50075"/>
    </source>
</evidence>
<dbReference type="Pfam" id="PF00550">
    <property type="entry name" value="PP-binding"/>
    <property type="match status" value="1"/>
</dbReference>
<dbReference type="EMBL" id="BAAAMU010000009">
    <property type="protein sequence ID" value="GAA1621260.1"/>
    <property type="molecule type" value="Genomic_DNA"/>
</dbReference>
<gene>
    <name evidence="2" type="ORF">GCM10009733_017250</name>
</gene>
<comment type="caution">
    <text evidence="2">The sequence shown here is derived from an EMBL/GenBank/DDBJ whole genome shotgun (WGS) entry which is preliminary data.</text>
</comment>
<dbReference type="PROSITE" id="PS50075">
    <property type="entry name" value="CARRIER"/>
    <property type="match status" value="1"/>
</dbReference>
<organism evidence="2 3">
    <name type="scientific">Nonomuraea maheshkhaliensis</name>
    <dbReference type="NCBI Taxonomy" id="419590"/>
    <lineage>
        <taxon>Bacteria</taxon>
        <taxon>Bacillati</taxon>
        <taxon>Actinomycetota</taxon>
        <taxon>Actinomycetes</taxon>
        <taxon>Streptosporangiales</taxon>
        <taxon>Streptosporangiaceae</taxon>
        <taxon>Nonomuraea</taxon>
    </lineage>
</organism>
<feature type="domain" description="Carrier" evidence="1">
    <location>
        <begin position="3"/>
        <end position="81"/>
    </location>
</feature>
<dbReference type="Gene3D" id="1.10.1200.10">
    <property type="entry name" value="ACP-like"/>
    <property type="match status" value="1"/>
</dbReference>
<dbReference type="RefSeq" id="WP_346102912.1">
    <property type="nucleotide sequence ID" value="NZ_BAAAMU010000009.1"/>
</dbReference>